<keyword evidence="2" id="KW-1185">Reference proteome</keyword>
<dbReference type="AlphaFoldDB" id="A0AAE0XQ68"/>
<sequence length="160" mass="18389">MNSIVTLVSIEDFSDVIKLKTRPHFEQIAFLTDSSYVYIEPILFTSFCSATGSERRQSLDYCDRMPGLTRAWVHAGWRSPDSDFRSYLYLEKRLSQWDIKRLGAKPTLQVDLDDGFFIELTLISKLCEPEDNNIVITLRNKTPVTLQTEHLLSFCQSSGV</sequence>
<accession>A0AAE0XQ68</accession>
<organism evidence="1 2">
    <name type="scientific">Elysia crispata</name>
    <name type="common">lettuce slug</name>
    <dbReference type="NCBI Taxonomy" id="231223"/>
    <lineage>
        <taxon>Eukaryota</taxon>
        <taxon>Metazoa</taxon>
        <taxon>Spiralia</taxon>
        <taxon>Lophotrochozoa</taxon>
        <taxon>Mollusca</taxon>
        <taxon>Gastropoda</taxon>
        <taxon>Heterobranchia</taxon>
        <taxon>Euthyneura</taxon>
        <taxon>Panpulmonata</taxon>
        <taxon>Sacoglossa</taxon>
        <taxon>Placobranchoidea</taxon>
        <taxon>Plakobranchidae</taxon>
        <taxon>Elysia</taxon>
    </lineage>
</organism>
<comment type="caution">
    <text evidence="1">The sequence shown here is derived from an EMBL/GenBank/DDBJ whole genome shotgun (WGS) entry which is preliminary data.</text>
</comment>
<proteinExistence type="predicted"/>
<name>A0AAE0XQ68_9GAST</name>
<gene>
    <name evidence="1" type="ORF">RRG08_008732</name>
</gene>
<protein>
    <submittedName>
        <fullName evidence="1">Uncharacterized protein</fullName>
    </submittedName>
</protein>
<dbReference type="EMBL" id="JAWDGP010007856">
    <property type="protein sequence ID" value="KAK3702344.1"/>
    <property type="molecule type" value="Genomic_DNA"/>
</dbReference>
<evidence type="ECO:0000313" key="1">
    <source>
        <dbReference type="EMBL" id="KAK3702344.1"/>
    </source>
</evidence>
<dbReference type="Proteomes" id="UP001283361">
    <property type="component" value="Unassembled WGS sequence"/>
</dbReference>
<reference evidence="1" key="1">
    <citation type="journal article" date="2023" name="G3 (Bethesda)">
        <title>A reference genome for the long-term kleptoplast-retaining sea slug Elysia crispata morphotype clarki.</title>
        <authorList>
            <person name="Eastman K.E."/>
            <person name="Pendleton A.L."/>
            <person name="Shaikh M.A."/>
            <person name="Suttiyut T."/>
            <person name="Ogas R."/>
            <person name="Tomko P."/>
            <person name="Gavelis G."/>
            <person name="Widhalm J.R."/>
            <person name="Wisecaver J.H."/>
        </authorList>
    </citation>
    <scope>NUCLEOTIDE SEQUENCE</scope>
    <source>
        <strain evidence="1">ECLA1</strain>
    </source>
</reference>
<evidence type="ECO:0000313" key="2">
    <source>
        <dbReference type="Proteomes" id="UP001283361"/>
    </source>
</evidence>